<dbReference type="Pfam" id="PF01230">
    <property type="entry name" value="HIT"/>
    <property type="match status" value="1"/>
</dbReference>
<dbReference type="InterPro" id="IPR011146">
    <property type="entry name" value="HIT-like"/>
</dbReference>
<dbReference type="InterPro" id="IPR036265">
    <property type="entry name" value="HIT-like_sf"/>
</dbReference>
<dbReference type="AlphaFoldDB" id="A0A3L7J8I5"/>
<reference evidence="3 4" key="1">
    <citation type="submission" date="2018-10" db="EMBL/GenBank/DDBJ databases">
        <title>Notoacmeibacter sp. M2BS9Y-3-1, whole genome shotgun sequence.</title>
        <authorList>
            <person name="Tuo L."/>
        </authorList>
    </citation>
    <scope>NUCLEOTIDE SEQUENCE [LARGE SCALE GENOMIC DNA]</scope>
    <source>
        <strain evidence="3 4">M2BS9Y-3-1</strain>
    </source>
</reference>
<evidence type="ECO:0000256" key="1">
    <source>
        <dbReference type="PROSITE-ProRule" id="PRU00464"/>
    </source>
</evidence>
<evidence type="ECO:0000259" key="2">
    <source>
        <dbReference type="PROSITE" id="PS51084"/>
    </source>
</evidence>
<dbReference type="PROSITE" id="PS51084">
    <property type="entry name" value="HIT_2"/>
    <property type="match status" value="1"/>
</dbReference>
<sequence length="143" mass="16485">MLTFNRHSGFEIDRKLEADSHPICWLGLCELRLIDDRRWPWVVLVPQRNGVKELHELTPLDQTMMTFETNEVAEALCAVTDCDKINRGTLGNIVSQLHYHIVARNAGDPNWPGPIWGYGVREPYRGEERAAFCERLKNQLAQN</sequence>
<dbReference type="Proteomes" id="UP000281094">
    <property type="component" value="Unassembled WGS sequence"/>
</dbReference>
<name>A0A3L7J8I5_9HYPH</name>
<keyword evidence="4" id="KW-1185">Reference proteome</keyword>
<evidence type="ECO:0000313" key="3">
    <source>
        <dbReference type="EMBL" id="RLQ87048.1"/>
    </source>
</evidence>
<accession>A0A3L7J8I5</accession>
<comment type="caution">
    <text evidence="3">The sequence shown here is derived from an EMBL/GenBank/DDBJ whole genome shotgun (WGS) entry which is preliminary data.</text>
</comment>
<dbReference type="PIRSF" id="PIRSF000714">
    <property type="entry name" value="HIT"/>
    <property type="match status" value="1"/>
</dbReference>
<evidence type="ECO:0000313" key="4">
    <source>
        <dbReference type="Proteomes" id="UP000281094"/>
    </source>
</evidence>
<dbReference type="InterPro" id="IPR026026">
    <property type="entry name" value="HIT_Hint"/>
</dbReference>
<dbReference type="EMBL" id="RCWN01000001">
    <property type="protein sequence ID" value="RLQ87048.1"/>
    <property type="molecule type" value="Genomic_DNA"/>
</dbReference>
<dbReference type="SUPFAM" id="SSF54197">
    <property type="entry name" value="HIT-like"/>
    <property type="match status" value="1"/>
</dbReference>
<gene>
    <name evidence="3" type="ORF">D8780_01290</name>
</gene>
<proteinExistence type="predicted"/>
<feature type="domain" description="HIT" evidence="2">
    <location>
        <begin position="42"/>
        <end position="111"/>
    </location>
</feature>
<organism evidence="3 4">
    <name type="scientific">Notoacmeibacter ruber</name>
    <dbReference type="NCBI Taxonomy" id="2670375"/>
    <lineage>
        <taxon>Bacteria</taxon>
        <taxon>Pseudomonadati</taxon>
        <taxon>Pseudomonadota</taxon>
        <taxon>Alphaproteobacteria</taxon>
        <taxon>Hyphomicrobiales</taxon>
        <taxon>Notoacmeibacteraceae</taxon>
        <taxon>Notoacmeibacter</taxon>
    </lineage>
</organism>
<dbReference type="GO" id="GO:0003824">
    <property type="term" value="F:catalytic activity"/>
    <property type="evidence" value="ECO:0007669"/>
    <property type="project" value="InterPro"/>
</dbReference>
<protein>
    <submittedName>
        <fullName evidence="3">HIT domain-containing protein</fullName>
    </submittedName>
</protein>
<dbReference type="Gene3D" id="3.30.428.10">
    <property type="entry name" value="HIT-like"/>
    <property type="match status" value="1"/>
</dbReference>
<comment type="caution">
    <text evidence="1">Lacks conserved residue(s) required for the propagation of feature annotation.</text>
</comment>
<dbReference type="RefSeq" id="WP_121644016.1">
    <property type="nucleotide sequence ID" value="NZ_RCWN01000001.1"/>
</dbReference>